<organism evidence="1 2">
    <name type="scientific">Cicer arietinum</name>
    <name type="common">Chickpea</name>
    <name type="synonym">Garbanzo</name>
    <dbReference type="NCBI Taxonomy" id="3827"/>
    <lineage>
        <taxon>Eukaryota</taxon>
        <taxon>Viridiplantae</taxon>
        <taxon>Streptophyta</taxon>
        <taxon>Embryophyta</taxon>
        <taxon>Tracheophyta</taxon>
        <taxon>Spermatophyta</taxon>
        <taxon>Magnoliopsida</taxon>
        <taxon>eudicotyledons</taxon>
        <taxon>Gunneridae</taxon>
        <taxon>Pentapetalae</taxon>
        <taxon>rosids</taxon>
        <taxon>fabids</taxon>
        <taxon>Fabales</taxon>
        <taxon>Fabaceae</taxon>
        <taxon>Papilionoideae</taxon>
        <taxon>50 kb inversion clade</taxon>
        <taxon>NPAAA clade</taxon>
        <taxon>Hologalegina</taxon>
        <taxon>IRL clade</taxon>
        <taxon>Cicereae</taxon>
        <taxon>Cicer</taxon>
    </lineage>
</organism>
<dbReference type="OrthoDB" id="1430186at2759"/>
<keyword evidence="1" id="KW-1185">Reference proteome</keyword>
<evidence type="ECO:0000313" key="1">
    <source>
        <dbReference type="Proteomes" id="UP000087171"/>
    </source>
</evidence>
<evidence type="ECO:0000313" key="2">
    <source>
        <dbReference type="RefSeq" id="XP_027190383.1"/>
    </source>
</evidence>
<dbReference type="AlphaFoldDB" id="A0A3Q7XRT7"/>
<dbReference type="PANTHER" id="PTHR48451">
    <property type="entry name" value="DUF4218 DOMAIN-CONTAINING PROTEIN"/>
    <property type="match status" value="1"/>
</dbReference>
<gene>
    <name evidence="2" type="primary">LOC113786641</name>
</gene>
<protein>
    <submittedName>
        <fullName evidence="2">Uncharacterized protein LOC113786641</fullName>
    </submittedName>
</protein>
<dbReference type="RefSeq" id="XP_027190383.1">
    <property type="nucleotide sequence ID" value="XM_027334582.1"/>
</dbReference>
<dbReference type="PANTHER" id="PTHR48451:SF1">
    <property type="entry name" value="DUF4218 DOMAIN-CONTAINING PROTEIN"/>
    <property type="match status" value="1"/>
</dbReference>
<reference evidence="1" key="1">
    <citation type="journal article" date="2013" name="Nat. Biotechnol.">
        <title>Draft genome sequence of chickpea (Cicer arietinum) provides a resource for trait improvement.</title>
        <authorList>
            <person name="Varshney R.K."/>
            <person name="Song C."/>
            <person name="Saxena R.K."/>
            <person name="Azam S."/>
            <person name="Yu S."/>
            <person name="Sharpe A.G."/>
            <person name="Cannon S."/>
            <person name="Baek J."/>
            <person name="Rosen B.D."/>
            <person name="Tar'an B."/>
            <person name="Millan T."/>
            <person name="Zhang X."/>
            <person name="Ramsay L.D."/>
            <person name="Iwata A."/>
            <person name="Wang Y."/>
            <person name="Nelson W."/>
            <person name="Farmer A.D."/>
            <person name="Gaur P.M."/>
            <person name="Soderlund C."/>
            <person name="Penmetsa R.V."/>
            <person name="Xu C."/>
            <person name="Bharti A.K."/>
            <person name="He W."/>
            <person name="Winter P."/>
            <person name="Zhao S."/>
            <person name="Hane J.K."/>
            <person name="Carrasquilla-Garcia N."/>
            <person name="Condie J.A."/>
            <person name="Upadhyaya H.D."/>
            <person name="Luo M.C."/>
            <person name="Thudi M."/>
            <person name="Gowda C.L."/>
            <person name="Singh N.P."/>
            <person name="Lichtenzveig J."/>
            <person name="Gali K.K."/>
            <person name="Rubio J."/>
            <person name="Nadarajan N."/>
            <person name="Dolezel J."/>
            <person name="Bansal K.C."/>
            <person name="Xu X."/>
            <person name="Edwards D."/>
            <person name="Zhang G."/>
            <person name="Kahl G."/>
            <person name="Gil J."/>
            <person name="Singh K.B."/>
            <person name="Datta S.K."/>
            <person name="Jackson S.A."/>
            <person name="Wang J."/>
            <person name="Cook D.R."/>
        </authorList>
    </citation>
    <scope>NUCLEOTIDE SEQUENCE [LARGE SCALE GENOMIC DNA]</scope>
    <source>
        <strain evidence="1">cv. CDC Frontier</strain>
    </source>
</reference>
<accession>A0A3Q7XRT7</accession>
<sequence length="211" mass="24499">MEEFLTFCSTYFEDGNVETRFNRPRRNDDDNGICDSSESTILSNLFPTSGKPVGASKIFSIPQLEMIQVHRYVLANCELVDAFREKCKIEVARMHRGKRNASRVVEEYVHKNFHKWFNEYVARNDDPNITTEIEWLAKGPNNIARRFDGYNIHGFKFRTMSKEQGLRTQNSGVVMSAITRRFSIRGEPIENSSNDIYYGKLVDIIELDYFG</sequence>
<dbReference type="Proteomes" id="UP000087171">
    <property type="component" value="Chromosome Ca5"/>
</dbReference>
<reference evidence="2" key="2">
    <citation type="submission" date="2025-08" db="UniProtKB">
        <authorList>
            <consortium name="RefSeq"/>
        </authorList>
    </citation>
    <scope>IDENTIFICATION</scope>
    <source>
        <tissue evidence="2">Etiolated seedlings</tissue>
    </source>
</reference>
<dbReference type="STRING" id="3827.A0A3Q7XRT7"/>
<name>A0A3Q7XRT7_CICAR</name>
<proteinExistence type="predicted"/>